<reference evidence="2" key="1">
    <citation type="journal article" date="2017" name="Int J Environ Stud">
        <title>Does the Miocene-Pliocene relict legume Oxytropis triphylla form nitrogen-fixing nodules with a combination of bacterial strains?</title>
        <authorList>
            <person name="Safronova V."/>
            <person name="Belimov A."/>
            <person name="Sazanova A."/>
            <person name="Kuznetsova I."/>
            <person name="Popova J."/>
            <person name="Andronov E."/>
            <person name="Verkhozina A."/>
            <person name="Tikhonovich I."/>
        </authorList>
    </citation>
    <scope>NUCLEOTIDE SEQUENCE [LARGE SCALE GENOMIC DNA]</scope>
    <source>
        <strain evidence="2">Tri-38</strain>
    </source>
</reference>
<dbReference type="InterPro" id="IPR032466">
    <property type="entry name" value="Metal_Hydrolase"/>
</dbReference>
<dbReference type="Pfam" id="PF01244">
    <property type="entry name" value="Peptidase_M19"/>
    <property type="match status" value="1"/>
</dbReference>
<dbReference type="PROSITE" id="PS51365">
    <property type="entry name" value="RENAL_DIPEPTIDASE_2"/>
    <property type="match status" value="1"/>
</dbReference>
<protein>
    <submittedName>
        <fullName evidence="1">Peptidase</fullName>
    </submittedName>
</protein>
<dbReference type="SUPFAM" id="SSF51556">
    <property type="entry name" value="Metallo-dependent hydrolases"/>
    <property type="match status" value="1"/>
</dbReference>
<organism evidence="1 2">
    <name type="scientific">Phyllobacterium zundukense</name>
    <dbReference type="NCBI Taxonomy" id="1867719"/>
    <lineage>
        <taxon>Bacteria</taxon>
        <taxon>Pseudomonadati</taxon>
        <taxon>Pseudomonadota</taxon>
        <taxon>Alphaproteobacteria</taxon>
        <taxon>Hyphomicrobiales</taxon>
        <taxon>Phyllobacteriaceae</taxon>
        <taxon>Phyllobacterium</taxon>
    </lineage>
</organism>
<dbReference type="GO" id="GO:0006508">
    <property type="term" value="P:proteolysis"/>
    <property type="evidence" value="ECO:0007669"/>
    <property type="project" value="InterPro"/>
</dbReference>
<dbReference type="GO" id="GO:0070573">
    <property type="term" value="F:metallodipeptidase activity"/>
    <property type="evidence" value="ECO:0007669"/>
    <property type="project" value="InterPro"/>
</dbReference>
<keyword evidence="2" id="KW-1185">Reference proteome</keyword>
<dbReference type="Proteomes" id="UP000232163">
    <property type="component" value="Unassembled WGS sequence"/>
</dbReference>
<dbReference type="AlphaFoldDB" id="A0A2N9VU67"/>
<gene>
    <name evidence="1" type="ORF">B5P45_21675</name>
</gene>
<sequence length="356" mass="38574">MQPVFDGHNDVLYRLWKHSRDGADPVQEFIEGTSSGHIDKIRALKGGLIGGLCAIYVPSGDLAFKAPDANGHYSTPLAAPLERAPSLDIALEMAAIALKLQRAGGWKLCRSTAEIAECMRTDMFAAVLHMEGCEAIGADLAALDVFYAAGLRSLGPVWSRNNIFAHGVPFAYPMDPDTGPGLTSAGEELIEACNSLGILIDLAHITEKGFWDVARISEQPLVASHSNVHALTPVARNLTDRQLDAVRESKGLVGLNYAVAMLRPDARENADTPLTDMVRHIDYMVNRMGIDCVALGSDFDGAKIPGEIADASGNQNLVMALRDAGYSEDDLAKICRENWLRVLRVAWHEENQETEA</sequence>
<evidence type="ECO:0000313" key="2">
    <source>
        <dbReference type="Proteomes" id="UP000232163"/>
    </source>
</evidence>
<dbReference type="InterPro" id="IPR008257">
    <property type="entry name" value="Pept_M19"/>
</dbReference>
<dbReference type="Gene3D" id="3.20.20.140">
    <property type="entry name" value="Metal-dependent hydrolases"/>
    <property type="match status" value="1"/>
</dbReference>
<dbReference type="EMBL" id="MZMT01000049">
    <property type="protein sequence ID" value="PIO43035.1"/>
    <property type="molecule type" value="Genomic_DNA"/>
</dbReference>
<dbReference type="PANTHER" id="PTHR10443:SF12">
    <property type="entry name" value="DIPEPTIDASE"/>
    <property type="match status" value="1"/>
</dbReference>
<proteinExistence type="predicted"/>
<comment type="caution">
    <text evidence="1">The sequence shown here is derived from an EMBL/GenBank/DDBJ whole genome shotgun (WGS) entry which is preliminary data.</text>
</comment>
<dbReference type="OrthoDB" id="9804920at2"/>
<evidence type="ECO:0000313" key="1">
    <source>
        <dbReference type="EMBL" id="PIO43035.1"/>
    </source>
</evidence>
<name>A0A2N9VU67_9HYPH</name>
<dbReference type="RefSeq" id="WP_100000414.1">
    <property type="nucleotide sequence ID" value="NZ_CP017940.1"/>
</dbReference>
<dbReference type="PANTHER" id="PTHR10443">
    <property type="entry name" value="MICROSOMAL DIPEPTIDASE"/>
    <property type="match status" value="1"/>
</dbReference>
<dbReference type="CDD" id="cd01301">
    <property type="entry name" value="rDP_like"/>
    <property type="match status" value="1"/>
</dbReference>
<dbReference type="KEGG" id="pht:BLM14_16420"/>
<accession>A0A2N9VU67</accession>